<dbReference type="Pfam" id="PF00815">
    <property type="entry name" value="Histidinol_dh"/>
    <property type="match status" value="2"/>
</dbReference>
<name>A0A9X3S3Q5_9ACTN</name>
<dbReference type="InterPro" id="IPR012131">
    <property type="entry name" value="Hstdl_DH"/>
</dbReference>
<dbReference type="InterPro" id="IPR022695">
    <property type="entry name" value="Histidinol_DH_monofunct"/>
</dbReference>
<feature type="binding site" evidence="8">
    <location>
        <position position="252"/>
    </location>
    <ligand>
        <name>Zn(2+)</name>
        <dbReference type="ChEBI" id="CHEBI:29105"/>
    </ligand>
</feature>
<evidence type="ECO:0000256" key="6">
    <source>
        <dbReference type="PIRSR" id="PIRSR000099-1"/>
    </source>
</evidence>
<evidence type="ECO:0000256" key="3">
    <source>
        <dbReference type="ARBA" id="ARBA00016531"/>
    </source>
</evidence>
<feature type="binding site" evidence="7">
    <location>
        <position position="252"/>
    </location>
    <ligand>
        <name>substrate</name>
    </ligand>
</feature>
<feature type="binding site" evidence="7">
    <location>
        <position position="300"/>
    </location>
    <ligand>
        <name>substrate</name>
    </ligand>
</feature>
<sequence>MRAEHAPNVAAQIRATVPAGASVAGDVAEIIAAVRARGDDALHEYEAKFSSGGETHGHTLGPPLKLPNAALDIALDGLDDAVRAGLEVAIANVRAVAEAGLDQDRLVTLPEGQTVNLREIPVRRAAVYAPSGRHPYPSTVVMGAITARAAGVDEVVIATAPHPVLLAAARLCEVDAVYRITGAQAIAALAYGTESVPRVDVIVGPGSLWVQEAKRQVSSVVGIDGFAGPSDLTVIATKGADVEALRLDLQAQAEHGEGSLTVAISDDAEIIEQLDVAGNRVLAYDLEAALALAEALAPEHLQLAGEAAEALAPRIRSAGCLFVGNASGTAFGDYVAGSNHTLPTEGAARFASGLNVRHFRRRMAEVRLHDAAPALAQAGVPIAEAEGFAAHAASMRFRQDSRLTP</sequence>
<gene>
    <name evidence="10" type="ORF">OM076_25720</name>
</gene>
<comment type="caution">
    <text evidence="10">The sequence shown here is derived from an EMBL/GenBank/DDBJ whole genome shotgun (WGS) entry which is preliminary data.</text>
</comment>
<dbReference type="PANTHER" id="PTHR21256">
    <property type="entry name" value="HISTIDINOL DEHYDROGENASE HDH"/>
    <property type="match status" value="1"/>
</dbReference>
<comment type="similarity">
    <text evidence="2 5 9">Belongs to the histidinol dehydrogenase family.</text>
</comment>
<dbReference type="GO" id="GO:0051287">
    <property type="term" value="F:NAD binding"/>
    <property type="evidence" value="ECO:0007669"/>
    <property type="project" value="InterPro"/>
</dbReference>
<keyword evidence="8" id="KW-0862">Zinc</keyword>
<dbReference type="CDD" id="cd06572">
    <property type="entry name" value="Histidinol_dh"/>
    <property type="match status" value="1"/>
</dbReference>
<dbReference type="Proteomes" id="UP001149140">
    <property type="component" value="Unassembled WGS sequence"/>
</dbReference>
<accession>A0A9X3S3Q5</accession>
<feature type="binding site" evidence="8">
    <location>
        <position position="255"/>
    </location>
    <ligand>
        <name>Zn(2+)</name>
        <dbReference type="ChEBI" id="CHEBI:29105"/>
    </ligand>
</feature>
<dbReference type="RefSeq" id="WP_270042943.1">
    <property type="nucleotide sequence ID" value="NZ_JAPDOD010000027.1"/>
</dbReference>
<keyword evidence="11" id="KW-1185">Reference proteome</keyword>
<evidence type="ECO:0000313" key="10">
    <source>
        <dbReference type="EMBL" id="MDA0163697.1"/>
    </source>
</evidence>
<feature type="binding site" evidence="8">
    <location>
        <position position="391"/>
    </location>
    <ligand>
        <name>Zn(2+)</name>
        <dbReference type="ChEBI" id="CHEBI:29105"/>
    </ligand>
</feature>
<evidence type="ECO:0000256" key="5">
    <source>
        <dbReference type="PIRNR" id="PIRNR000099"/>
    </source>
</evidence>
<evidence type="ECO:0000256" key="4">
    <source>
        <dbReference type="ARBA" id="ARBA00023002"/>
    </source>
</evidence>
<feature type="binding site" evidence="8">
    <location>
        <position position="333"/>
    </location>
    <ligand>
        <name>Zn(2+)</name>
        <dbReference type="ChEBI" id="CHEBI:29105"/>
    </ligand>
</feature>
<dbReference type="PANTHER" id="PTHR21256:SF2">
    <property type="entry name" value="HISTIDINE BIOSYNTHESIS TRIFUNCTIONAL PROTEIN"/>
    <property type="match status" value="1"/>
</dbReference>
<dbReference type="GO" id="GO:0046872">
    <property type="term" value="F:metal ion binding"/>
    <property type="evidence" value="ECO:0007669"/>
    <property type="project" value="UniProtKB-KW"/>
</dbReference>
<reference evidence="10" key="1">
    <citation type="submission" date="2022-10" db="EMBL/GenBank/DDBJ databases">
        <title>The WGS of Solirubrobacter ginsenosidimutans DSM 21036.</title>
        <authorList>
            <person name="Jiang Z."/>
        </authorList>
    </citation>
    <scope>NUCLEOTIDE SEQUENCE</scope>
    <source>
        <strain evidence="10">DSM 21036</strain>
    </source>
</reference>
<feature type="binding site" evidence="7">
    <location>
        <position position="391"/>
    </location>
    <ligand>
        <name>substrate</name>
    </ligand>
</feature>
<feature type="active site" description="Proton acceptor" evidence="6">
    <location>
        <position position="300"/>
    </location>
</feature>
<dbReference type="SUPFAM" id="SSF53720">
    <property type="entry name" value="ALDH-like"/>
    <property type="match status" value="1"/>
</dbReference>
<feature type="binding site" evidence="7">
    <location>
        <position position="255"/>
    </location>
    <ligand>
        <name>substrate</name>
    </ligand>
</feature>
<evidence type="ECO:0000256" key="2">
    <source>
        <dbReference type="ARBA" id="ARBA00010178"/>
    </source>
</evidence>
<dbReference type="AlphaFoldDB" id="A0A9X3S3Q5"/>
<comment type="cofactor">
    <cofactor evidence="8">
        <name>Zn(2+)</name>
        <dbReference type="ChEBI" id="CHEBI:29105"/>
    </cofactor>
    <text evidence="8">Binds 1 zinc ion per subunit.</text>
</comment>
<dbReference type="PRINTS" id="PR00083">
    <property type="entry name" value="HOLDHDRGNASE"/>
</dbReference>
<evidence type="ECO:0000256" key="1">
    <source>
        <dbReference type="ARBA" id="ARBA00004940"/>
    </source>
</evidence>
<dbReference type="PIRSF" id="PIRSF000099">
    <property type="entry name" value="Histidinol_dh"/>
    <property type="match status" value="1"/>
</dbReference>
<feature type="binding site" evidence="7">
    <location>
        <position position="333"/>
    </location>
    <ligand>
        <name>substrate</name>
    </ligand>
</feature>
<feature type="binding site" evidence="7">
    <location>
        <position position="386"/>
    </location>
    <ligand>
        <name>substrate</name>
    </ligand>
</feature>
<dbReference type="EMBL" id="JAPDOD010000027">
    <property type="protein sequence ID" value="MDA0163697.1"/>
    <property type="molecule type" value="Genomic_DNA"/>
</dbReference>
<proteinExistence type="inferred from homology"/>
<keyword evidence="4 5" id="KW-0560">Oxidoreductase</keyword>
<dbReference type="GO" id="GO:0004399">
    <property type="term" value="F:histidinol dehydrogenase activity"/>
    <property type="evidence" value="ECO:0007669"/>
    <property type="project" value="InterPro"/>
</dbReference>
<evidence type="ECO:0000256" key="7">
    <source>
        <dbReference type="PIRSR" id="PIRSR000099-3"/>
    </source>
</evidence>
<comment type="pathway">
    <text evidence="1">Amino-acid biosynthesis; L-histidine biosynthesis; L-histidine from 5-phospho-alpha-D-ribose 1-diphosphate: step 9/9.</text>
</comment>
<dbReference type="GO" id="GO:0005737">
    <property type="term" value="C:cytoplasm"/>
    <property type="evidence" value="ECO:0007669"/>
    <property type="project" value="TreeGrafter"/>
</dbReference>
<evidence type="ECO:0000313" key="11">
    <source>
        <dbReference type="Proteomes" id="UP001149140"/>
    </source>
</evidence>
<evidence type="ECO:0000256" key="9">
    <source>
        <dbReference type="RuleBase" id="RU004175"/>
    </source>
</evidence>
<dbReference type="Gene3D" id="3.40.50.1980">
    <property type="entry name" value="Nitrogenase molybdenum iron protein domain"/>
    <property type="match status" value="2"/>
</dbReference>
<dbReference type="Gene3D" id="1.20.5.1300">
    <property type="match status" value="1"/>
</dbReference>
<feature type="binding site" evidence="7">
    <location>
        <position position="230"/>
    </location>
    <ligand>
        <name>substrate</name>
    </ligand>
</feature>
<feature type="active site" description="Proton acceptor" evidence="6">
    <location>
        <position position="299"/>
    </location>
</feature>
<dbReference type="GO" id="GO:0000105">
    <property type="term" value="P:L-histidine biosynthetic process"/>
    <property type="evidence" value="ECO:0007669"/>
    <property type="project" value="InterPro"/>
</dbReference>
<evidence type="ECO:0000256" key="8">
    <source>
        <dbReference type="PIRSR" id="PIRSR000099-4"/>
    </source>
</evidence>
<organism evidence="10 11">
    <name type="scientific">Solirubrobacter ginsenosidimutans</name>
    <dbReference type="NCBI Taxonomy" id="490573"/>
    <lineage>
        <taxon>Bacteria</taxon>
        <taxon>Bacillati</taxon>
        <taxon>Actinomycetota</taxon>
        <taxon>Thermoleophilia</taxon>
        <taxon>Solirubrobacterales</taxon>
        <taxon>Solirubrobacteraceae</taxon>
        <taxon>Solirubrobacter</taxon>
    </lineage>
</organism>
<keyword evidence="8" id="KW-0479">Metal-binding</keyword>
<protein>
    <recommendedName>
        <fullName evidence="3">Histidinol dehydrogenase</fullName>
    </recommendedName>
</protein>
<dbReference type="InterPro" id="IPR016161">
    <property type="entry name" value="Ald_DH/histidinol_DH"/>
</dbReference>